<keyword evidence="2" id="KW-1185">Reference proteome</keyword>
<dbReference type="InterPro" id="IPR006059">
    <property type="entry name" value="SBP"/>
</dbReference>
<protein>
    <submittedName>
        <fullName evidence="1">Sugar ABC transporter substrate-binding protein</fullName>
    </submittedName>
</protein>
<evidence type="ECO:0000313" key="1">
    <source>
        <dbReference type="EMBL" id="GEO33257.1"/>
    </source>
</evidence>
<dbReference type="SUPFAM" id="SSF53850">
    <property type="entry name" value="Periplasmic binding protein-like II"/>
    <property type="match status" value="1"/>
</dbReference>
<dbReference type="Gene3D" id="3.40.190.10">
    <property type="entry name" value="Periplasmic binding protein-like II"/>
    <property type="match status" value="2"/>
</dbReference>
<comment type="caution">
    <text evidence="1">The sequence shown here is derived from an EMBL/GenBank/DDBJ whole genome shotgun (WGS) entry which is preliminary data.</text>
</comment>
<dbReference type="Pfam" id="PF13416">
    <property type="entry name" value="SBP_bac_8"/>
    <property type="match status" value="1"/>
</dbReference>
<evidence type="ECO:0000313" key="2">
    <source>
        <dbReference type="Proteomes" id="UP000321181"/>
    </source>
</evidence>
<organism evidence="1 2">
    <name type="scientific">Cellulomonas aerilata</name>
    <dbReference type="NCBI Taxonomy" id="515326"/>
    <lineage>
        <taxon>Bacteria</taxon>
        <taxon>Bacillati</taxon>
        <taxon>Actinomycetota</taxon>
        <taxon>Actinomycetes</taxon>
        <taxon>Micrococcales</taxon>
        <taxon>Cellulomonadaceae</taxon>
        <taxon>Cellulomonas</taxon>
    </lineage>
</organism>
<name>A0A512DA50_9CELL</name>
<dbReference type="EMBL" id="BJYY01000005">
    <property type="protein sequence ID" value="GEO33257.1"/>
    <property type="molecule type" value="Genomic_DNA"/>
</dbReference>
<dbReference type="AlphaFoldDB" id="A0A512DA50"/>
<dbReference type="Proteomes" id="UP000321181">
    <property type="component" value="Unassembled WGS sequence"/>
</dbReference>
<dbReference type="InterPro" id="IPR050490">
    <property type="entry name" value="Bact_solute-bd_prot1"/>
</dbReference>
<accession>A0A512DA50</accession>
<gene>
    <name evidence="1" type="ORF">CAE01nite_09820</name>
</gene>
<dbReference type="PANTHER" id="PTHR43649">
    <property type="entry name" value="ARABINOSE-BINDING PROTEIN-RELATED"/>
    <property type="match status" value="1"/>
</dbReference>
<sequence length="435" mass="46025">MGGLATAALLLTAACGQETDAGSEPTETAAAELPAEEGPATLRFVWWGNEERAAMTNTAVDAFEAANPDITVETESVDFNSYFDRLATAVAAGDQADLITLGGAYPREYGDRGVLLDLSTVSDELDLSTLDEGALSNGFFSDTQYGVPTGVNTFGLIVNPAVFEAAGVELPDDETWDWDEFMEIATEISANAPEGTYGVEDPTAPDALDLYANQHTGVGLYSEDGGVAIEPGTVEEWFDMTTQLMESGASPEASISSELAGQPSPEQTLLGRGLAGMKFGWSNLLTAYSTAAGQDMVMLLPPGESNHEGPGMWLQASQLFTISADSEFPRSTAKLIDFLVNSTESADILGANRGIPANPEVREHLRPGLTPVQQTEYDFIERVSEHVDGDFVIGPTGSTDSVAILQRLNDQVLFGQLEPAAAGEQFVTELTAAVS</sequence>
<dbReference type="PANTHER" id="PTHR43649:SF11">
    <property type="entry name" value="ABC TRANSPORTER SUBSTRATE-BINDING PROTEIN YESO-RELATED"/>
    <property type="match status" value="1"/>
</dbReference>
<proteinExistence type="predicted"/>
<reference evidence="1 2" key="1">
    <citation type="submission" date="2019-07" db="EMBL/GenBank/DDBJ databases">
        <title>Whole genome shotgun sequence of Cellulomonas aerilata NBRC 106308.</title>
        <authorList>
            <person name="Hosoyama A."/>
            <person name="Uohara A."/>
            <person name="Ohji S."/>
            <person name="Ichikawa N."/>
        </authorList>
    </citation>
    <scope>NUCLEOTIDE SEQUENCE [LARGE SCALE GENOMIC DNA]</scope>
    <source>
        <strain evidence="1 2">NBRC 106308</strain>
    </source>
</reference>